<keyword evidence="2" id="KW-1185">Reference proteome</keyword>
<dbReference type="Proteomes" id="UP000002985">
    <property type="component" value="Unassembled WGS sequence"/>
</dbReference>
<accession>I3IRF6</accession>
<sequence>MYGTATWDGYRFLDIDSPGRTSLKRVLDAAEATSAGSHHHFRITQLPIAIP</sequence>
<comment type="caution">
    <text evidence="1">The sequence shown here is derived from an EMBL/GenBank/DDBJ whole genome shotgun (WGS) entry which is preliminary data.</text>
</comment>
<reference evidence="1 2" key="1">
    <citation type="journal article" date="2012" name="FEBS Lett.">
        <title>Anammox organism KSU-1 expresses a NirK-type copper-containing nitrite reductase instead of a NirS-type with cytochrome cd1.</title>
        <authorList>
            <person name="Hira D."/>
            <person name="Toh H."/>
            <person name="Migita C.T."/>
            <person name="Okubo H."/>
            <person name="Nishiyama T."/>
            <person name="Hattori M."/>
            <person name="Furukawa K."/>
            <person name="Fujii T."/>
        </authorList>
    </citation>
    <scope>NUCLEOTIDE SEQUENCE [LARGE SCALE GENOMIC DNA]</scope>
</reference>
<organism evidence="1 2">
    <name type="scientific">Candidatus Jettenia caeni</name>
    <dbReference type="NCBI Taxonomy" id="247490"/>
    <lineage>
        <taxon>Bacteria</taxon>
        <taxon>Pseudomonadati</taxon>
        <taxon>Planctomycetota</taxon>
        <taxon>Candidatus Brocadiia</taxon>
        <taxon>Candidatus Brocadiales</taxon>
        <taxon>Candidatus Brocadiaceae</taxon>
        <taxon>Candidatus Jettenia</taxon>
    </lineage>
</organism>
<proteinExistence type="predicted"/>
<name>I3IRF6_9BACT</name>
<protein>
    <submittedName>
        <fullName evidence="1">Uncharacterized protein</fullName>
    </submittedName>
</protein>
<evidence type="ECO:0000313" key="1">
    <source>
        <dbReference type="EMBL" id="GAB64301.1"/>
    </source>
</evidence>
<dbReference type="AlphaFoldDB" id="I3IRF6"/>
<evidence type="ECO:0000313" key="2">
    <source>
        <dbReference type="Proteomes" id="UP000002985"/>
    </source>
</evidence>
<dbReference type="EMBL" id="BAFH01000004">
    <property type="protein sequence ID" value="GAB64301.1"/>
    <property type="molecule type" value="Genomic_DNA"/>
</dbReference>
<dbReference type="STRING" id="247490.KSU1_D0992"/>
<gene>
    <name evidence="1" type="ORF">KSU1_D0992</name>
</gene>